<feature type="transmembrane region" description="Helical" evidence="1">
    <location>
        <begin position="40"/>
        <end position="65"/>
    </location>
</feature>
<keyword evidence="1" id="KW-0472">Membrane</keyword>
<sequence length="128" mass="13570">MAYPIQLIEPVTGRVALGYHGFSWTTLFFGPLPALLRGHVIGFFGMLAIDICTMGLALLIFPFFYNKWHFNWLMRKGYRVGSSGVGGAVSGASSNSQNVINVTVGSLSPQPAAALANGEDTSSPATSS</sequence>
<dbReference type="AlphaFoldDB" id="A0AAE3N283"/>
<keyword evidence="1" id="KW-1133">Transmembrane helix</keyword>
<dbReference type="Proteomes" id="UP001208771">
    <property type="component" value="Unassembled WGS sequence"/>
</dbReference>
<reference evidence="2" key="1">
    <citation type="submission" date="2022-07" db="EMBL/GenBank/DDBJ databases">
        <title>Ectorhizobium quercum gen.nov., sp. nov.</title>
        <authorList>
            <person name="Ma T."/>
            <person name="Li Y."/>
        </authorList>
    </citation>
    <scope>NUCLEOTIDE SEQUENCE</scope>
    <source>
        <strain evidence="2">BDR2-2</strain>
    </source>
</reference>
<keyword evidence="3" id="KW-1185">Reference proteome</keyword>
<dbReference type="RefSeq" id="WP_306412714.1">
    <property type="nucleotide sequence ID" value="NZ_JANFPI010000007.1"/>
</dbReference>
<evidence type="ECO:0000256" key="1">
    <source>
        <dbReference type="SAM" id="Phobius"/>
    </source>
</evidence>
<dbReference type="EMBL" id="JANFPI010000007">
    <property type="protein sequence ID" value="MCX8999214.1"/>
    <property type="molecule type" value="Genomic_DNA"/>
</dbReference>
<organism evidence="2 3">
    <name type="scientific">Ectorhizobium quercum</name>
    <dbReference type="NCBI Taxonomy" id="2965071"/>
    <lineage>
        <taxon>Bacteria</taxon>
        <taxon>Pseudomonadati</taxon>
        <taxon>Pseudomonadota</taxon>
        <taxon>Alphaproteobacteria</taxon>
        <taxon>Hyphomicrobiales</taxon>
        <taxon>Rhizobiaceae</taxon>
        <taxon>Ectorhizobium</taxon>
    </lineage>
</organism>
<evidence type="ECO:0000313" key="2">
    <source>
        <dbReference type="EMBL" id="MCX8999214.1"/>
    </source>
</evidence>
<protein>
    <submittedName>
        <fullName evidence="2">Uncharacterized protein</fullName>
    </submittedName>
</protein>
<proteinExistence type="predicted"/>
<comment type="caution">
    <text evidence="2">The sequence shown here is derived from an EMBL/GenBank/DDBJ whole genome shotgun (WGS) entry which is preliminary data.</text>
</comment>
<accession>A0AAE3N283</accession>
<keyword evidence="1" id="KW-0812">Transmembrane</keyword>
<name>A0AAE3N283_9HYPH</name>
<evidence type="ECO:0000313" key="3">
    <source>
        <dbReference type="Proteomes" id="UP001208771"/>
    </source>
</evidence>
<gene>
    <name evidence="2" type="ORF">NOF55_19090</name>
</gene>